<dbReference type="OrthoDB" id="4424523at2759"/>
<gene>
    <name evidence="2" type="ORF">BDV38DRAFT_120778</name>
</gene>
<dbReference type="GeneID" id="43635333"/>
<proteinExistence type="predicted"/>
<protein>
    <submittedName>
        <fullName evidence="2">Uncharacterized protein</fullName>
    </submittedName>
</protein>
<dbReference type="AlphaFoldDB" id="A0A5N6SQF2"/>
<dbReference type="Proteomes" id="UP000325672">
    <property type="component" value="Unassembled WGS sequence"/>
</dbReference>
<organism evidence="2 3">
    <name type="scientific">Aspergillus pseudotamarii</name>
    <dbReference type="NCBI Taxonomy" id="132259"/>
    <lineage>
        <taxon>Eukaryota</taxon>
        <taxon>Fungi</taxon>
        <taxon>Dikarya</taxon>
        <taxon>Ascomycota</taxon>
        <taxon>Pezizomycotina</taxon>
        <taxon>Eurotiomycetes</taxon>
        <taxon>Eurotiomycetidae</taxon>
        <taxon>Eurotiales</taxon>
        <taxon>Aspergillaceae</taxon>
        <taxon>Aspergillus</taxon>
        <taxon>Aspergillus subgen. Circumdati</taxon>
    </lineage>
</organism>
<keyword evidence="3" id="KW-1185">Reference proteome</keyword>
<accession>A0A5N6SQF2</accession>
<dbReference type="RefSeq" id="XP_031912034.1">
    <property type="nucleotide sequence ID" value="XM_032051123.1"/>
</dbReference>
<evidence type="ECO:0000313" key="2">
    <source>
        <dbReference type="EMBL" id="KAE8135971.1"/>
    </source>
</evidence>
<reference evidence="2 3" key="1">
    <citation type="submission" date="2019-04" db="EMBL/GenBank/DDBJ databases">
        <title>Friends and foes A comparative genomics study of 23 Aspergillus species from section Flavi.</title>
        <authorList>
            <consortium name="DOE Joint Genome Institute"/>
            <person name="Kjaerbolling I."/>
            <person name="Vesth T."/>
            <person name="Frisvad J.C."/>
            <person name="Nybo J.L."/>
            <person name="Theobald S."/>
            <person name="Kildgaard S."/>
            <person name="Isbrandt T."/>
            <person name="Kuo A."/>
            <person name="Sato A."/>
            <person name="Lyhne E.K."/>
            <person name="Kogle M.E."/>
            <person name="Wiebenga A."/>
            <person name="Kun R.S."/>
            <person name="Lubbers R.J."/>
            <person name="Makela M.R."/>
            <person name="Barry K."/>
            <person name="Chovatia M."/>
            <person name="Clum A."/>
            <person name="Daum C."/>
            <person name="Haridas S."/>
            <person name="He G."/>
            <person name="LaButti K."/>
            <person name="Lipzen A."/>
            <person name="Mondo S."/>
            <person name="Riley R."/>
            <person name="Salamov A."/>
            <person name="Simmons B.A."/>
            <person name="Magnuson J.K."/>
            <person name="Henrissat B."/>
            <person name="Mortensen U.H."/>
            <person name="Larsen T.O."/>
            <person name="Devries R.P."/>
            <person name="Grigoriev I.V."/>
            <person name="Machida M."/>
            <person name="Baker S.E."/>
            <person name="Andersen M.R."/>
        </authorList>
    </citation>
    <scope>NUCLEOTIDE SEQUENCE [LARGE SCALE GENOMIC DNA]</scope>
    <source>
        <strain evidence="2 3">CBS 117625</strain>
    </source>
</reference>
<feature type="region of interest" description="Disordered" evidence="1">
    <location>
        <begin position="1"/>
        <end position="20"/>
    </location>
</feature>
<evidence type="ECO:0000313" key="3">
    <source>
        <dbReference type="Proteomes" id="UP000325672"/>
    </source>
</evidence>
<sequence>MNFPSDNFRPDEPSKRDPTIDAYSSQADQLERLLQQHGFKIRGLVVYRYTYQSDSDWEKSMTRFLYHVTKSLEYYNGLDLLESLAPTVVEDESFNGATTAFLRNHFQEWAATVPQMEQGADYSPFAASGRYRFFIMVDQEALESVLGIPNPHFSVRTGFVRLVNGVWEPDELDEERLKEFGISNPSELEPEEPPEGFTLKDVGWMKVSYEDAEAWALLDFE</sequence>
<dbReference type="EMBL" id="ML743588">
    <property type="protein sequence ID" value="KAE8135971.1"/>
    <property type="molecule type" value="Genomic_DNA"/>
</dbReference>
<evidence type="ECO:0000256" key="1">
    <source>
        <dbReference type="SAM" id="MobiDB-lite"/>
    </source>
</evidence>
<feature type="compositionally biased region" description="Basic and acidic residues" evidence="1">
    <location>
        <begin position="8"/>
        <end position="19"/>
    </location>
</feature>
<name>A0A5N6SQF2_ASPPS</name>